<feature type="region of interest" description="Disordered" evidence="1">
    <location>
        <begin position="455"/>
        <end position="498"/>
    </location>
</feature>
<name>A0ABU1IX05_9BACL</name>
<dbReference type="Pfam" id="PF25888">
    <property type="entry name" value="WHD_DnaB"/>
    <property type="match status" value="1"/>
</dbReference>
<proteinExistence type="predicted"/>
<feature type="region of interest" description="Disordered" evidence="1">
    <location>
        <begin position="313"/>
        <end position="332"/>
    </location>
</feature>
<evidence type="ECO:0000256" key="1">
    <source>
        <dbReference type="SAM" id="MobiDB-lite"/>
    </source>
</evidence>
<evidence type="ECO:0000313" key="3">
    <source>
        <dbReference type="EMBL" id="MDR6243775.1"/>
    </source>
</evidence>
<sequence>MRIKNLLHFTENHRYCVYREFGLGHLDERMLSLVYQPLTGAFAISLYRLLCEQVDARRVGYSAVEQQRGLFLTLGLEPGERGRKQLMEQASLLEAVGLLQTSRVYFPEQDDYIYEYELQPPLSPGEFFRTQHLTLLLRDKVGKFAVLSLREQFFAPQPEEWEHPSVQRENISQPFYDIFELNTHVIDYELEQALTEVSAQPRARQPKVSEEDLINYADIIRYFPRGSRNRPFVEKLRFQPEQMNILSYIAYKYKLDIQDICRMLDEDGVFTANGELAEEEIQRRANLQFRQGKKRTEERQIYEAKVVSLRKQQEAEHRAAETPETQAEEISDTPVEHAVEMEFFLDVPRQFTGKCDTSQYNMMLRNQPYTRVLEMFYPGSVPNSIHDIFEHIDINYKLPEEVMNVLIHYLLAVKMSQPGERLSSKFVDWIVTNMLNQQVTTYEKAVRYVREQQKLDQQLSDPAQGRAAAGAGGKRGARTYNRNARPKPEIPIVENTKGKASGISEDELAEVMRLAEQLQSGKQGL</sequence>
<accession>A0ABU1IX05</accession>
<reference evidence="3 4" key="1">
    <citation type="submission" date="2023-07" db="EMBL/GenBank/DDBJ databases">
        <title>Genomic Encyclopedia of Type Strains, Phase IV (KMG-IV): sequencing the most valuable type-strain genomes for metagenomic binning, comparative biology and taxonomic classification.</title>
        <authorList>
            <person name="Goeker M."/>
        </authorList>
    </citation>
    <scope>NUCLEOTIDE SEQUENCE [LARGE SCALE GENOMIC DNA]</scope>
    <source>
        <strain evidence="3 4">DSM 22170</strain>
    </source>
</reference>
<evidence type="ECO:0000313" key="4">
    <source>
        <dbReference type="Proteomes" id="UP001185028"/>
    </source>
</evidence>
<organism evidence="3 4">
    <name type="scientific">Paenibacillus hunanensis</name>
    <dbReference type="NCBI Taxonomy" id="539262"/>
    <lineage>
        <taxon>Bacteria</taxon>
        <taxon>Bacillati</taxon>
        <taxon>Bacillota</taxon>
        <taxon>Bacilli</taxon>
        <taxon>Bacillales</taxon>
        <taxon>Paenibacillaceae</taxon>
        <taxon>Paenibacillus</taxon>
    </lineage>
</organism>
<feature type="domain" description="Replicative helicase loading/DNA remodeling protein DnaB N-terminal winged helix" evidence="2">
    <location>
        <begin position="25"/>
        <end position="187"/>
    </location>
</feature>
<gene>
    <name evidence="3" type="ORF">JOC58_001668</name>
</gene>
<protein>
    <submittedName>
        <fullName evidence="3">Replication initiation and membrane attachment protein</fullName>
    </submittedName>
</protein>
<comment type="caution">
    <text evidence="3">The sequence shown here is derived from an EMBL/GenBank/DDBJ whole genome shotgun (WGS) entry which is preliminary data.</text>
</comment>
<keyword evidence="4" id="KW-1185">Reference proteome</keyword>
<dbReference type="Proteomes" id="UP001185028">
    <property type="component" value="Unassembled WGS sequence"/>
</dbReference>
<evidence type="ECO:0000259" key="2">
    <source>
        <dbReference type="Pfam" id="PF25888"/>
    </source>
</evidence>
<dbReference type="RefSeq" id="WP_188776968.1">
    <property type="nucleotide sequence ID" value="NZ_BMMB01000008.1"/>
</dbReference>
<dbReference type="EMBL" id="JAVDQH010000005">
    <property type="protein sequence ID" value="MDR6243775.1"/>
    <property type="molecule type" value="Genomic_DNA"/>
</dbReference>
<dbReference type="InterPro" id="IPR058660">
    <property type="entry name" value="WHD_DnaB"/>
</dbReference>